<dbReference type="OrthoDB" id="9784009at2"/>
<accession>A0A1H2QF02</accession>
<evidence type="ECO:0000313" key="4">
    <source>
        <dbReference type="Proteomes" id="UP000199118"/>
    </source>
</evidence>
<protein>
    <submittedName>
        <fullName evidence="3">Glyoxylase, beta-lactamase superfamily II</fullName>
    </submittedName>
</protein>
<name>A0A1H2QF02_9RHOB</name>
<dbReference type="GO" id="GO:0070813">
    <property type="term" value="P:hydrogen sulfide metabolic process"/>
    <property type="evidence" value="ECO:0007669"/>
    <property type="project" value="TreeGrafter"/>
</dbReference>
<keyword evidence="4" id="KW-1185">Reference proteome</keyword>
<dbReference type="Gene3D" id="3.60.15.10">
    <property type="entry name" value="Ribonuclease Z/Hydroxyacylglutathione hydrolase-like"/>
    <property type="match status" value="1"/>
</dbReference>
<organism evidence="3 4">
    <name type="scientific">Albimonas donghaensis</name>
    <dbReference type="NCBI Taxonomy" id="356660"/>
    <lineage>
        <taxon>Bacteria</taxon>
        <taxon>Pseudomonadati</taxon>
        <taxon>Pseudomonadota</taxon>
        <taxon>Alphaproteobacteria</taxon>
        <taxon>Rhodobacterales</taxon>
        <taxon>Paracoccaceae</taxon>
        <taxon>Albimonas</taxon>
    </lineage>
</organism>
<dbReference type="GO" id="GO:0046872">
    <property type="term" value="F:metal ion binding"/>
    <property type="evidence" value="ECO:0007669"/>
    <property type="project" value="UniProtKB-KW"/>
</dbReference>
<dbReference type="RefSeq" id="WP_092679128.1">
    <property type="nucleotide sequence ID" value="NZ_FNMZ01000001.1"/>
</dbReference>
<sequence>MTIPHSKSASRGPGSPDVVGFYDPASGSCQYICIDPATRKCALIDVVLDFNPARARTSTEAADWALDWIEREGLSLEWILDTHPHADHLMAAGYLKRKTGAPNAIGEKVREIAGLWRDFYNTPDAFDPEAGFDRLLADGDRFRIGDLDVRVMLSPGHTLGSITYVVGDAVFAHDTFMQPDSGTARADFPGGSAAMLYDSLMAILALPDDFRIFIGHDYGAEGRDAPAWESTVAEQKASNKHLGGGVEKDEYVTLREGRDATLNLPDRMLHALQVNLRGGRLPEPEADGNSYFKIPANRF</sequence>
<dbReference type="GO" id="GO:0050313">
    <property type="term" value="F:sulfur dioxygenase activity"/>
    <property type="evidence" value="ECO:0007669"/>
    <property type="project" value="InterPro"/>
</dbReference>
<dbReference type="InterPro" id="IPR036866">
    <property type="entry name" value="RibonucZ/Hydroxyglut_hydro"/>
</dbReference>
<dbReference type="EMBL" id="FNMZ01000001">
    <property type="protein sequence ID" value="SDW05224.1"/>
    <property type="molecule type" value="Genomic_DNA"/>
</dbReference>
<dbReference type="GO" id="GO:0006749">
    <property type="term" value="P:glutathione metabolic process"/>
    <property type="evidence" value="ECO:0007669"/>
    <property type="project" value="InterPro"/>
</dbReference>
<evidence type="ECO:0000313" key="3">
    <source>
        <dbReference type="EMBL" id="SDW05224.1"/>
    </source>
</evidence>
<evidence type="ECO:0000256" key="1">
    <source>
        <dbReference type="ARBA" id="ARBA00022723"/>
    </source>
</evidence>
<dbReference type="CDD" id="cd07724">
    <property type="entry name" value="POD-like_MBL-fold"/>
    <property type="match status" value="1"/>
</dbReference>
<reference evidence="3 4" key="1">
    <citation type="submission" date="2016-10" db="EMBL/GenBank/DDBJ databases">
        <authorList>
            <person name="de Groot N.N."/>
        </authorList>
    </citation>
    <scope>NUCLEOTIDE SEQUENCE [LARGE SCALE GENOMIC DNA]</scope>
    <source>
        <strain evidence="3 4">DSM 17890</strain>
    </source>
</reference>
<dbReference type="Proteomes" id="UP000199118">
    <property type="component" value="Unassembled WGS sequence"/>
</dbReference>
<keyword evidence="1" id="KW-0479">Metal-binding</keyword>
<dbReference type="Pfam" id="PF00753">
    <property type="entry name" value="Lactamase_B"/>
    <property type="match status" value="1"/>
</dbReference>
<dbReference type="SUPFAM" id="SSF56281">
    <property type="entry name" value="Metallo-hydrolase/oxidoreductase"/>
    <property type="match status" value="1"/>
</dbReference>
<dbReference type="InterPro" id="IPR044528">
    <property type="entry name" value="POD-like_MBL-fold"/>
</dbReference>
<feature type="domain" description="Metallo-beta-lactamase" evidence="2">
    <location>
        <begin position="26"/>
        <end position="216"/>
    </location>
</feature>
<dbReference type="SMART" id="SM00849">
    <property type="entry name" value="Lactamase_B"/>
    <property type="match status" value="1"/>
</dbReference>
<dbReference type="InterPro" id="IPR051682">
    <property type="entry name" value="Mito_Persulfide_Diox"/>
</dbReference>
<gene>
    <name evidence="3" type="ORF">SAMN05444336_10122</name>
</gene>
<dbReference type="STRING" id="356660.SAMN05444336_10122"/>
<proteinExistence type="predicted"/>
<dbReference type="PANTHER" id="PTHR43084">
    <property type="entry name" value="PERSULFIDE DIOXYGENASE ETHE1"/>
    <property type="match status" value="1"/>
</dbReference>
<dbReference type="PANTHER" id="PTHR43084:SF1">
    <property type="entry name" value="PERSULFIDE DIOXYGENASE ETHE1, MITOCHONDRIAL"/>
    <property type="match status" value="1"/>
</dbReference>
<evidence type="ECO:0000259" key="2">
    <source>
        <dbReference type="SMART" id="SM00849"/>
    </source>
</evidence>
<dbReference type="AlphaFoldDB" id="A0A1H2QF02"/>
<dbReference type="InterPro" id="IPR001279">
    <property type="entry name" value="Metallo-B-lactamas"/>
</dbReference>